<proteinExistence type="predicted"/>
<reference evidence="1" key="1">
    <citation type="submission" date="2014-11" db="EMBL/GenBank/DDBJ databases">
        <authorList>
            <person name="Amaro Gonzalez C."/>
        </authorList>
    </citation>
    <scope>NUCLEOTIDE SEQUENCE</scope>
</reference>
<dbReference type="AlphaFoldDB" id="A0A0E9SP00"/>
<organism evidence="1">
    <name type="scientific">Anguilla anguilla</name>
    <name type="common">European freshwater eel</name>
    <name type="synonym">Muraena anguilla</name>
    <dbReference type="NCBI Taxonomy" id="7936"/>
    <lineage>
        <taxon>Eukaryota</taxon>
        <taxon>Metazoa</taxon>
        <taxon>Chordata</taxon>
        <taxon>Craniata</taxon>
        <taxon>Vertebrata</taxon>
        <taxon>Euteleostomi</taxon>
        <taxon>Actinopterygii</taxon>
        <taxon>Neopterygii</taxon>
        <taxon>Teleostei</taxon>
        <taxon>Anguilliformes</taxon>
        <taxon>Anguillidae</taxon>
        <taxon>Anguilla</taxon>
    </lineage>
</organism>
<protein>
    <submittedName>
        <fullName evidence="1">Uncharacterized protein</fullName>
    </submittedName>
</protein>
<evidence type="ECO:0000313" key="1">
    <source>
        <dbReference type="EMBL" id="JAH43041.1"/>
    </source>
</evidence>
<sequence length="48" mass="5937">MWLKCRFSSFILHYHVEMTAPFYIVPHFRLHNVWNKWLHMSNALAEPH</sequence>
<reference evidence="1" key="2">
    <citation type="journal article" date="2015" name="Fish Shellfish Immunol.">
        <title>Early steps in the European eel (Anguilla anguilla)-Vibrio vulnificus interaction in the gills: Role of the RtxA13 toxin.</title>
        <authorList>
            <person name="Callol A."/>
            <person name="Pajuelo D."/>
            <person name="Ebbesson L."/>
            <person name="Teles M."/>
            <person name="MacKenzie S."/>
            <person name="Amaro C."/>
        </authorList>
    </citation>
    <scope>NUCLEOTIDE SEQUENCE</scope>
</reference>
<accession>A0A0E9SP00</accession>
<dbReference type="EMBL" id="GBXM01065536">
    <property type="protein sequence ID" value="JAH43041.1"/>
    <property type="molecule type" value="Transcribed_RNA"/>
</dbReference>
<name>A0A0E9SP00_ANGAN</name>